<feature type="domain" description="Intradiol ring-cleavage dioxygenases" evidence="2">
    <location>
        <begin position="120"/>
        <end position="196"/>
    </location>
</feature>
<dbReference type="InterPro" id="IPR000627">
    <property type="entry name" value="Intradiol_dOase_C"/>
</dbReference>
<accession>A0A4R7J968</accession>
<feature type="region of interest" description="Disordered" evidence="1">
    <location>
        <begin position="1"/>
        <end position="22"/>
    </location>
</feature>
<reference evidence="3 4" key="1">
    <citation type="submission" date="2019-03" db="EMBL/GenBank/DDBJ databases">
        <title>Genomic Encyclopedia of Archaeal and Bacterial Type Strains, Phase II (KMG-II): from individual species to whole genera.</title>
        <authorList>
            <person name="Goeker M."/>
        </authorList>
    </citation>
    <scope>NUCLEOTIDE SEQUENCE [LARGE SCALE GENOMIC DNA]</scope>
    <source>
        <strain evidence="3 4">DSM 24323</strain>
    </source>
</reference>
<evidence type="ECO:0000256" key="1">
    <source>
        <dbReference type="SAM" id="MobiDB-lite"/>
    </source>
</evidence>
<evidence type="ECO:0000259" key="2">
    <source>
        <dbReference type="Pfam" id="PF00775"/>
    </source>
</evidence>
<keyword evidence="4" id="KW-1185">Reference proteome</keyword>
<dbReference type="SUPFAM" id="SSF49482">
    <property type="entry name" value="Aromatic compound dioxygenase"/>
    <property type="match status" value="1"/>
</dbReference>
<feature type="region of interest" description="Disordered" evidence="1">
    <location>
        <begin position="286"/>
        <end position="345"/>
    </location>
</feature>
<dbReference type="GO" id="GO:0008199">
    <property type="term" value="F:ferric iron binding"/>
    <property type="evidence" value="ECO:0007669"/>
    <property type="project" value="InterPro"/>
</dbReference>
<dbReference type="RefSeq" id="WP_133753927.1">
    <property type="nucleotide sequence ID" value="NZ_SOAW01000001.1"/>
</dbReference>
<dbReference type="Pfam" id="PF00775">
    <property type="entry name" value="Dioxygenase_C"/>
    <property type="match status" value="1"/>
</dbReference>
<dbReference type="GO" id="GO:0016702">
    <property type="term" value="F:oxidoreductase activity, acting on single donors with incorporation of molecular oxygen, incorporation of two atoms of oxygen"/>
    <property type="evidence" value="ECO:0007669"/>
    <property type="project" value="InterPro"/>
</dbReference>
<comment type="caution">
    <text evidence="3">The sequence shown here is derived from an EMBL/GenBank/DDBJ whole genome shotgun (WGS) entry which is preliminary data.</text>
</comment>
<keyword evidence="3" id="KW-0223">Dioxygenase</keyword>
<dbReference type="OrthoDB" id="9800887at2"/>
<sequence>MNKPRPYDTPEGPAYQGRLLPDPTEEVVDQGLRFDLGTLFSRRRMLAVLGAGAGTAALAACGAAASDTTSSDATTSSSELTEIPDETNGPYPADGSNGPDVLEMDGIIRSDIRSSFGDASGTAEGVPFTFELTVLDMVNENAPMVGAAVYVWHCDRNGDYSMYTESIEDENYLRGVQITDDEGKVNFTAIFPACYTGRWPHVHFEVYPDEASMTDYDARLSTSQMALPQDICDTVYATTGYEQSVTNMSQLTLETDNVFGDDGGVNQLATVTGDLDAGYHASLQVPIDTGTEPTAGEMGGEGGPGAGGEGGPGGGGEPPSGGGEPPSGEPPSGGGPGAEASAEES</sequence>
<organism evidence="3 4">
    <name type="scientific">Naumannella halotolerans</name>
    <dbReference type="NCBI Taxonomy" id="993414"/>
    <lineage>
        <taxon>Bacteria</taxon>
        <taxon>Bacillati</taxon>
        <taxon>Actinomycetota</taxon>
        <taxon>Actinomycetes</taxon>
        <taxon>Propionibacteriales</taxon>
        <taxon>Propionibacteriaceae</taxon>
        <taxon>Naumannella</taxon>
    </lineage>
</organism>
<dbReference type="EMBL" id="SOAW01000001">
    <property type="protein sequence ID" value="TDT33406.1"/>
    <property type="molecule type" value="Genomic_DNA"/>
</dbReference>
<dbReference type="InterPro" id="IPR006311">
    <property type="entry name" value="TAT_signal"/>
</dbReference>
<name>A0A4R7J968_9ACTN</name>
<feature type="compositionally biased region" description="Gly residues" evidence="1">
    <location>
        <begin position="297"/>
        <end position="337"/>
    </location>
</feature>
<dbReference type="PANTHER" id="PTHR34315:SF1">
    <property type="entry name" value="INTRADIOL RING-CLEAVAGE DIOXYGENASES DOMAIN-CONTAINING PROTEIN-RELATED"/>
    <property type="match status" value="1"/>
</dbReference>
<dbReference type="PANTHER" id="PTHR34315">
    <property type="match status" value="1"/>
</dbReference>
<feature type="compositionally biased region" description="Low complexity" evidence="1">
    <location>
        <begin position="66"/>
        <end position="81"/>
    </location>
</feature>
<protein>
    <submittedName>
        <fullName evidence="3">Dioxygenase-like protein</fullName>
    </submittedName>
</protein>
<keyword evidence="3" id="KW-0560">Oxidoreductase</keyword>
<dbReference type="PROSITE" id="PS51318">
    <property type="entry name" value="TAT"/>
    <property type="match status" value="1"/>
</dbReference>
<evidence type="ECO:0000313" key="3">
    <source>
        <dbReference type="EMBL" id="TDT33406.1"/>
    </source>
</evidence>
<dbReference type="AlphaFoldDB" id="A0A4R7J968"/>
<proteinExistence type="predicted"/>
<dbReference type="CDD" id="cd03457">
    <property type="entry name" value="intradiol_dioxygenase_like"/>
    <property type="match status" value="1"/>
</dbReference>
<dbReference type="Gene3D" id="2.60.130.10">
    <property type="entry name" value="Aromatic compound dioxygenase"/>
    <property type="match status" value="1"/>
</dbReference>
<gene>
    <name evidence="3" type="ORF">CLV29_1017</name>
</gene>
<evidence type="ECO:0000313" key="4">
    <source>
        <dbReference type="Proteomes" id="UP000295371"/>
    </source>
</evidence>
<dbReference type="Proteomes" id="UP000295371">
    <property type="component" value="Unassembled WGS sequence"/>
</dbReference>
<feature type="region of interest" description="Disordered" evidence="1">
    <location>
        <begin position="66"/>
        <end position="100"/>
    </location>
</feature>
<dbReference type="InterPro" id="IPR015889">
    <property type="entry name" value="Intradiol_dOase_core"/>
</dbReference>